<evidence type="ECO:0000256" key="1">
    <source>
        <dbReference type="SAM" id="MobiDB-lite"/>
    </source>
</evidence>
<name>A0A160PIQ1_9HYPH</name>
<reference evidence="2 3" key="1">
    <citation type="journal article" date="2016" name="Genome Announc.">
        <title>Complete Genome Sequence of Methylobacterium populi P-1M, Isolated from Pink-Pigmented Household Biofilm.</title>
        <authorList>
            <person name="Morohoshi T."/>
            <person name="Ikeda T."/>
        </authorList>
    </citation>
    <scope>NUCLEOTIDE SEQUENCE [LARGE SCALE GENOMIC DNA]</scope>
    <source>
        <strain evidence="2 3">P-1M</strain>
    </source>
</reference>
<evidence type="ECO:0000313" key="2">
    <source>
        <dbReference type="EMBL" id="BAU93349.1"/>
    </source>
</evidence>
<gene>
    <name evidence="2" type="ORF">MPPM_4744</name>
</gene>
<organism evidence="2 3">
    <name type="scientific">Methylorubrum populi</name>
    <dbReference type="NCBI Taxonomy" id="223967"/>
    <lineage>
        <taxon>Bacteria</taxon>
        <taxon>Pseudomonadati</taxon>
        <taxon>Pseudomonadota</taxon>
        <taxon>Alphaproteobacteria</taxon>
        <taxon>Hyphomicrobiales</taxon>
        <taxon>Methylobacteriaceae</taxon>
        <taxon>Methylorubrum</taxon>
    </lineage>
</organism>
<dbReference type="AlphaFoldDB" id="A0A160PIQ1"/>
<feature type="region of interest" description="Disordered" evidence="1">
    <location>
        <begin position="35"/>
        <end position="64"/>
    </location>
</feature>
<evidence type="ECO:0000313" key="3">
    <source>
        <dbReference type="Proteomes" id="UP000218288"/>
    </source>
</evidence>
<dbReference type="Proteomes" id="UP000218288">
    <property type="component" value="Chromosome"/>
</dbReference>
<sequence length="96" mass="10390">MTWLGWGPPAESLAKLDAAIAGNVAAQKAVQRAGDAAAASAQRQRREAVIQRRQARAASHQLRKQALQTSEVRALVDDMLRSFEASPERQKDGPPC</sequence>
<proteinExistence type="predicted"/>
<protein>
    <submittedName>
        <fullName evidence="2">Uncharacterized protein</fullName>
    </submittedName>
</protein>
<accession>A0A160PIQ1</accession>
<dbReference type="EMBL" id="AP014809">
    <property type="protein sequence ID" value="BAU93349.1"/>
    <property type="molecule type" value="Genomic_DNA"/>
</dbReference>